<dbReference type="AlphaFoldDB" id="A0A222VJV9"/>
<evidence type="ECO:0000313" key="3">
    <source>
        <dbReference type="EMBL" id="SDE03973.1"/>
    </source>
</evidence>
<dbReference type="STRING" id="530584.SAMN05421630_11925"/>
<feature type="signal peptide" evidence="2">
    <location>
        <begin position="1"/>
        <end position="23"/>
    </location>
</feature>
<organism evidence="3 4">
    <name type="scientific">Prauserella marina</name>
    <dbReference type="NCBI Taxonomy" id="530584"/>
    <lineage>
        <taxon>Bacteria</taxon>
        <taxon>Bacillati</taxon>
        <taxon>Actinomycetota</taxon>
        <taxon>Actinomycetes</taxon>
        <taxon>Pseudonocardiales</taxon>
        <taxon>Pseudonocardiaceae</taxon>
        <taxon>Prauserella</taxon>
    </lineage>
</organism>
<sequence>MLTRTVAVLGSLLVSVFLLGACAEQVTGTAQEAASPSPTSTSLTSSPSSPTSSSSLTSQTSPGAAEIDLASLVGTWKGSYFCSQGETGLELEVSPPEGDTVSAVFTFSPVEGGPAAESGSFSMIGRNTPSGFVFQQDEWIDQPGNYVMVDLGIASVSGDTMEGRVAGAGCSDFSLNRG</sequence>
<proteinExistence type="predicted"/>
<evidence type="ECO:0000256" key="2">
    <source>
        <dbReference type="SAM" id="SignalP"/>
    </source>
</evidence>
<dbReference type="OrthoDB" id="1818119at2"/>
<feature type="region of interest" description="Disordered" evidence="1">
    <location>
        <begin position="30"/>
        <end position="62"/>
    </location>
</feature>
<keyword evidence="2" id="KW-0732">Signal</keyword>
<feature type="chain" id="PRO_5044347873" evidence="2">
    <location>
        <begin position="24"/>
        <end position="178"/>
    </location>
</feature>
<feature type="compositionally biased region" description="Low complexity" evidence="1">
    <location>
        <begin position="35"/>
        <end position="62"/>
    </location>
</feature>
<keyword evidence="4" id="KW-1185">Reference proteome</keyword>
<dbReference type="Proteomes" id="UP000199494">
    <property type="component" value="Unassembled WGS sequence"/>
</dbReference>
<evidence type="ECO:0000313" key="4">
    <source>
        <dbReference type="Proteomes" id="UP000199494"/>
    </source>
</evidence>
<reference evidence="3 4" key="1">
    <citation type="submission" date="2016-10" db="EMBL/GenBank/DDBJ databases">
        <authorList>
            <person name="de Groot N.N."/>
        </authorList>
    </citation>
    <scope>NUCLEOTIDE SEQUENCE [LARGE SCALE GENOMIC DNA]</scope>
    <source>
        <strain evidence="3 4">CGMCC 4.5506</strain>
    </source>
</reference>
<dbReference type="KEGG" id="pmad:BAY61_03345"/>
<name>A0A222VJV9_9PSEU</name>
<dbReference type="RefSeq" id="WP_091810887.1">
    <property type="nucleotide sequence ID" value="NZ_CP016353.1"/>
</dbReference>
<protein>
    <submittedName>
        <fullName evidence="3">Uncharacterized protein</fullName>
    </submittedName>
</protein>
<dbReference type="EMBL" id="FMZE01000019">
    <property type="protein sequence ID" value="SDE03973.1"/>
    <property type="molecule type" value="Genomic_DNA"/>
</dbReference>
<gene>
    <name evidence="3" type="ORF">SAMN05421630_11925</name>
</gene>
<evidence type="ECO:0000256" key="1">
    <source>
        <dbReference type="SAM" id="MobiDB-lite"/>
    </source>
</evidence>
<accession>A0A222VJV9</accession>
<dbReference type="PROSITE" id="PS51257">
    <property type="entry name" value="PROKAR_LIPOPROTEIN"/>
    <property type="match status" value="1"/>
</dbReference>